<proteinExistence type="predicted"/>
<dbReference type="EMBL" id="JASDAP010000026">
    <property type="protein sequence ID" value="KAK1879252.1"/>
    <property type="molecule type" value="Genomic_DNA"/>
</dbReference>
<dbReference type="Proteomes" id="UP001228049">
    <property type="component" value="Unassembled WGS sequence"/>
</dbReference>
<feature type="non-terminal residue" evidence="2">
    <location>
        <position position="115"/>
    </location>
</feature>
<feature type="region of interest" description="Disordered" evidence="1">
    <location>
        <begin position="96"/>
        <end position="115"/>
    </location>
</feature>
<name>A0AAD9B8G9_DISEL</name>
<sequence>WLMLLSRSGMTMKGPPTPTALPMAFIFPVSVRGPQKLSSGSHKDGWGSAACSTFFTGDRWWGFLGQVSVPLQARRSGTGRIAPCRRVCSKVMIVTSPPPSSCACSQAPSDTSAIR</sequence>
<keyword evidence="2" id="KW-0689">Ribosomal protein</keyword>
<reference evidence="2" key="1">
    <citation type="submission" date="2023-04" db="EMBL/GenBank/DDBJ databases">
        <title>Chromosome-level genome of Chaenocephalus aceratus.</title>
        <authorList>
            <person name="Park H."/>
        </authorList>
    </citation>
    <scope>NUCLEOTIDE SEQUENCE</scope>
    <source>
        <strain evidence="2">DE</strain>
        <tissue evidence="2">Muscle</tissue>
    </source>
</reference>
<comment type="caution">
    <text evidence="2">The sequence shown here is derived from an EMBL/GenBank/DDBJ whole genome shotgun (WGS) entry which is preliminary data.</text>
</comment>
<organism evidence="2 3">
    <name type="scientific">Dissostichus eleginoides</name>
    <name type="common">Patagonian toothfish</name>
    <name type="synonym">Dissostichus amissus</name>
    <dbReference type="NCBI Taxonomy" id="100907"/>
    <lineage>
        <taxon>Eukaryota</taxon>
        <taxon>Metazoa</taxon>
        <taxon>Chordata</taxon>
        <taxon>Craniata</taxon>
        <taxon>Vertebrata</taxon>
        <taxon>Euteleostomi</taxon>
        <taxon>Actinopterygii</taxon>
        <taxon>Neopterygii</taxon>
        <taxon>Teleostei</taxon>
        <taxon>Neoteleostei</taxon>
        <taxon>Acanthomorphata</taxon>
        <taxon>Eupercaria</taxon>
        <taxon>Perciformes</taxon>
        <taxon>Notothenioidei</taxon>
        <taxon>Nototheniidae</taxon>
        <taxon>Dissostichus</taxon>
    </lineage>
</organism>
<keyword evidence="3" id="KW-1185">Reference proteome</keyword>
<evidence type="ECO:0000313" key="2">
    <source>
        <dbReference type="EMBL" id="KAK1879252.1"/>
    </source>
</evidence>
<accession>A0AAD9B8G9</accession>
<dbReference type="AlphaFoldDB" id="A0AAD9B8G9"/>
<evidence type="ECO:0000256" key="1">
    <source>
        <dbReference type="SAM" id="MobiDB-lite"/>
    </source>
</evidence>
<gene>
    <name evidence="2" type="ORF">KUDE01_027375</name>
</gene>
<protein>
    <submittedName>
        <fullName evidence="2">30S ribosomal protein S2</fullName>
    </submittedName>
</protein>
<feature type="non-terminal residue" evidence="2">
    <location>
        <position position="1"/>
    </location>
</feature>
<evidence type="ECO:0000313" key="3">
    <source>
        <dbReference type="Proteomes" id="UP001228049"/>
    </source>
</evidence>
<keyword evidence="2" id="KW-0687">Ribonucleoprotein</keyword>
<dbReference type="GO" id="GO:0005840">
    <property type="term" value="C:ribosome"/>
    <property type="evidence" value="ECO:0007669"/>
    <property type="project" value="UniProtKB-KW"/>
</dbReference>